<evidence type="ECO:0000259" key="2">
    <source>
        <dbReference type="SMART" id="SM00829"/>
    </source>
</evidence>
<dbReference type="InterPro" id="IPR013154">
    <property type="entry name" value="ADH-like_N"/>
</dbReference>
<name>A0A0D2FZU9_9EURO</name>
<evidence type="ECO:0000256" key="1">
    <source>
        <dbReference type="ARBA" id="ARBA00023002"/>
    </source>
</evidence>
<protein>
    <recommendedName>
        <fullName evidence="2">Enoyl reductase (ER) domain-containing protein</fullName>
    </recommendedName>
</protein>
<proteinExistence type="predicted"/>
<reference evidence="3 4" key="1">
    <citation type="submission" date="2015-01" db="EMBL/GenBank/DDBJ databases">
        <title>The Genome Sequence of Capronia semiimmersa CBS27337.</title>
        <authorList>
            <consortium name="The Broad Institute Genomics Platform"/>
            <person name="Cuomo C."/>
            <person name="de Hoog S."/>
            <person name="Gorbushina A."/>
            <person name="Stielow B."/>
            <person name="Teixiera M."/>
            <person name="Abouelleil A."/>
            <person name="Chapman S.B."/>
            <person name="Priest M."/>
            <person name="Young S.K."/>
            <person name="Wortman J."/>
            <person name="Nusbaum C."/>
            <person name="Birren B."/>
        </authorList>
    </citation>
    <scope>NUCLEOTIDE SEQUENCE [LARGE SCALE GENOMIC DNA]</scope>
    <source>
        <strain evidence="3 4">CBS 27337</strain>
    </source>
</reference>
<dbReference type="SMART" id="SM00829">
    <property type="entry name" value="PKS_ER"/>
    <property type="match status" value="1"/>
</dbReference>
<dbReference type="AlphaFoldDB" id="A0A0D2FZU9"/>
<gene>
    <name evidence="3" type="ORF">PV04_02106</name>
</gene>
<dbReference type="STRING" id="5601.A0A0D2FZU9"/>
<dbReference type="Proteomes" id="UP000054266">
    <property type="component" value="Unassembled WGS sequence"/>
</dbReference>
<keyword evidence="4" id="KW-1185">Reference proteome</keyword>
<dbReference type="Gene3D" id="3.90.180.10">
    <property type="entry name" value="Medium-chain alcohol dehydrogenases, catalytic domain"/>
    <property type="match status" value="1"/>
</dbReference>
<dbReference type="Gene3D" id="3.40.50.720">
    <property type="entry name" value="NAD(P)-binding Rossmann-like Domain"/>
    <property type="match status" value="1"/>
</dbReference>
<sequence>MNMVPHFNSKFWIPESNFSGVIEAVGSDVDRFKVGDAVFGCPDPKKYLQRGTQYNGVMAEYAILPANQAVKKPDNISFDAAAGLAGNGCTALQFCEKAGIKKGDRVLVTAASGGLGSIAVQIVRTFVGESGSVIGVCSAANAELVRSLGADEVIDYKSHPQIHEYLTERYSSKPLNVIIDIAGADDTLYLESPRYLAPDGIFLAGGKMDITHGGGGFLSILSFLVISHLRMYWLATLGGTPRTLMFHSGHITQASMRKLPELVQNGQLRGLVDSEWAMEDAIKAYERVATRRARGMVVVRVQEV</sequence>
<dbReference type="CDD" id="cd08267">
    <property type="entry name" value="MDR1"/>
    <property type="match status" value="1"/>
</dbReference>
<organism evidence="3 4">
    <name type="scientific">Phialophora macrospora</name>
    <dbReference type="NCBI Taxonomy" id="1851006"/>
    <lineage>
        <taxon>Eukaryota</taxon>
        <taxon>Fungi</taxon>
        <taxon>Dikarya</taxon>
        <taxon>Ascomycota</taxon>
        <taxon>Pezizomycotina</taxon>
        <taxon>Eurotiomycetes</taxon>
        <taxon>Chaetothyriomycetidae</taxon>
        <taxon>Chaetothyriales</taxon>
        <taxon>Herpotrichiellaceae</taxon>
        <taxon>Phialophora</taxon>
    </lineage>
</organism>
<dbReference type="InterPro" id="IPR050700">
    <property type="entry name" value="YIM1/Zinc_Alcohol_DH_Fams"/>
</dbReference>
<dbReference type="SUPFAM" id="SSF50129">
    <property type="entry name" value="GroES-like"/>
    <property type="match status" value="1"/>
</dbReference>
<accession>A0A0D2FZU9</accession>
<evidence type="ECO:0000313" key="3">
    <source>
        <dbReference type="EMBL" id="KIW74038.1"/>
    </source>
</evidence>
<keyword evidence="1" id="KW-0560">Oxidoreductase</keyword>
<dbReference type="PANTHER" id="PTHR11695:SF294">
    <property type="entry name" value="RETICULON-4-INTERACTING PROTEIN 1, MITOCHONDRIAL"/>
    <property type="match status" value="1"/>
</dbReference>
<dbReference type="GO" id="GO:0016491">
    <property type="term" value="F:oxidoreductase activity"/>
    <property type="evidence" value="ECO:0007669"/>
    <property type="project" value="UniProtKB-KW"/>
</dbReference>
<dbReference type="SUPFAM" id="SSF51735">
    <property type="entry name" value="NAD(P)-binding Rossmann-fold domains"/>
    <property type="match status" value="1"/>
</dbReference>
<dbReference type="Pfam" id="PF13602">
    <property type="entry name" value="ADH_zinc_N_2"/>
    <property type="match status" value="1"/>
</dbReference>
<dbReference type="PANTHER" id="PTHR11695">
    <property type="entry name" value="ALCOHOL DEHYDROGENASE RELATED"/>
    <property type="match status" value="1"/>
</dbReference>
<dbReference type="InterPro" id="IPR036291">
    <property type="entry name" value="NAD(P)-bd_dom_sf"/>
</dbReference>
<dbReference type="EMBL" id="KN846956">
    <property type="protein sequence ID" value="KIW74038.1"/>
    <property type="molecule type" value="Genomic_DNA"/>
</dbReference>
<evidence type="ECO:0000313" key="4">
    <source>
        <dbReference type="Proteomes" id="UP000054266"/>
    </source>
</evidence>
<dbReference type="PROSITE" id="PS01162">
    <property type="entry name" value="QOR_ZETA_CRYSTAL"/>
    <property type="match status" value="1"/>
</dbReference>
<dbReference type="InterPro" id="IPR002364">
    <property type="entry name" value="Quin_OxRdtase/zeta-crystal_CS"/>
</dbReference>
<dbReference type="HOGENOM" id="CLU_026673_3_3_1"/>
<dbReference type="InterPro" id="IPR020843">
    <property type="entry name" value="ER"/>
</dbReference>
<dbReference type="Pfam" id="PF08240">
    <property type="entry name" value="ADH_N"/>
    <property type="match status" value="1"/>
</dbReference>
<dbReference type="GO" id="GO:0008270">
    <property type="term" value="F:zinc ion binding"/>
    <property type="evidence" value="ECO:0007669"/>
    <property type="project" value="InterPro"/>
</dbReference>
<feature type="domain" description="Enoyl reductase (ER)" evidence="2">
    <location>
        <begin position="5"/>
        <end position="299"/>
    </location>
</feature>
<dbReference type="InterPro" id="IPR011032">
    <property type="entry name" value="GroES-like_sf"/>
</dbReference>
<dbReference type="GO" id="GO:0005739">
    <property type="term" value="C:mitochondrion"/>
    <property type="evidence" value="ECO:0007669"/>
    <property type="project" value="TreeGrafter"/>
</dbReference>